<comment type="subcellular location">
    <subcellularLocation>
        <location evidence="1 15">Cytoplasm</location>
    </subcellularLocation>
</comment>
<dbReference type="EMBL" id="MFFM01000046">
    <property type="protein sequence ID" value="OGF08815.1"/>
    <property type="molecule type" value="Genomic_DNA"/>
</dbReference>
<evidence type="ECO:0000256" key="6">
    <source>
        <dbReference type="ARBA" id="ARBA00022598"/>
    </source>
</evidence>
<dbReference type="InterPro" id="IPR004532">
    <property type="entry name" value="Phe-tRNA-ligase_IIc_bsu_bact"/>
</dbReference>
<evidence type="ECO:0000259" key="16">
    <source>
        <dbReference type="PROSITE" id="PS51447"/>
    </source>
</evidence>
<dbReference type="FunFam" id="3.30.56.10:FF:000002">
    <property type="entry name" value="Phenylalanine--tRNA ligase beta subunit"/>
    <property type="match status" value="1"/>
</dbReference>
<dbReference type="InterPro" id="IPR009061">
    <property type="entry name" value="DNA-bd_dom_put_sf"/>
</dbReference>
<dbReference type="FunFam" id="3.50.40.10:FF:000001">
    <property type="entry name" value="Phenylalanine--tRNA ligase beta subunit"/>
    <property type="match status" value="1"/>
</dbReference>
<evidence type="ECO:0000256" key="5">
    <source>
        <dbReference type="ARBA" id="ARBA00022555"/>
    </source>
</evidence>
<dbReference type="PANTHER" id="PTHR10947:SF0">
    <property type="entry name" value="PHENYLALANINE--TRNA LIGASE BETA SUBUNIT"/>
    <property type="match status" value="1"/>
</dbReference>
<evidence type="ECO:0000256" key="10">
    <source>
        <dbReference type="ARBA" id="ARBA00022842"/>
    </source>
</evidence>
<feature type="binding site" evidence="15">
    <location>
        <position position="343"/>
    </location>
    <ligand>
        <name>Mg(2+)</name>
        <dbReference type="ChEBI" id="CHEBI:18420"/>
        <note>shared with alpha subunit</note>
    </ligand>
</feature>
<dbReference type="PROSITE" id="PS51447">
    <property type="entry name" value="FDX_ACB"/>
    <property type="match status" value="1"/>
</dbReference>
<dbReference type="Pfam" id="PF17759">
    <property type="entry name" value="tRNA_synthFbeta"/>
    <property type="match status" value="1"/>
</dbReference>
<dbReference type="FunFam" id="3.30.56.10:FF:000001">
    <property type="entry name" value="Phenylalanine--tRNA ligase beta subunit"/>
    <property type="match status" value="1"/>
</dbReference>
<sequence length="687" mass="75012">MKITYNWLKEFIDFDWTVKELSDKLTFSGIEVEAVEPLSGGDHLLDLEITPNRPDCLSLLGIARDIRALAGGNITPPDCTVAEKGQPVDQLAKLTIEDGAGCPRYLARVITGVKVAESPGWLKAKIESIGLRPINNVADATNLVMYELGHPLHAFDHDKLADHTIIVRRARPNENFTTLDGVERKLSAENLVIADAKRPVALAGIMGGLESEISDHTKNVLLESAYFDPNLIRRGSRLLGLQTEASYRFERGADPLILKKAADRAAKLIAELAGGQVATGVLDVAKAEFPEYRQLSLRPEKASSLLGVDIPADRMIEILNALEIKAQKAGDIIEVQVPSFRSDIEREVDLIEEVGRIYGYDNLPGERIEPWAVPAVKRPKDIFLAGVSKAMTGQGFSEHYGLTLTDPGKLETLDLSPAFPSQPAVELVNPISSDQSALRTILLPGLLEAAGQNLNNGRAGVRLFEMGKIFRPQKPSPDEGLHLGALLCGQASGQAWDAKPEAADFFDIKGALQFLLDSLGLAEAEFAAEKIPALHPGRSAVVRVDKKILGCCGELDPATSAKMGLKERIYYLEIDLALLMELSGAKQNRYRELPKYPSIKRDLALELPVETECRRVIELIGQLAGGELESVSLFDLYQGKQIEPGRKSMAFSLVYRAADRTLTDAEVSGIHQKVVEGLKGELQAHIR</sequence>
<dbReference type="GO" id="GO:0004826">
    <property type="term" value="F:phenylalanine-tRNA ligase activity"/>
    <property type="evidence" value="ECO:0007669"/>
    <property type="project" value="UniProtKB-UniRule"/>
</dbReference>
<evidence type="ECO:0000313" key="19">
    <source>
        <dbReference type="Proteomes" id="UP000177230"/>
    </source>
</evidence>
<evidence type="ECO:0000256" key="1">
    <source>
        <dbReference type="ARBA" id="ARBA00004496"/>
    </source>
</evidence>
<evidence type="ECO:0000256" key="7">
    <source>
        <dbReference type="ARBA" id="ARBA00022723"/>
    </source>
</evidence>
<evidence type="ECO:0000256" key="13">
    <source>
        <dbReference type="ARBA" id="ARBA00023146"/>
    </source>
</evidence>
<feature type="binding site" evidence="15">
    <location>
        <position position="352"/>
    </location>
    <ligand>
        <name>Mg(2+)</name>
        <dbReference type="ChEBI" id="CHEBI:18420"/>
        <note>shared with alpha subunit</note>
    </ligand>
</feature>
<dbReference type="SMART" id="SM00896">
    <property type="entry name" value="FDX-ACB"/>
    <property type="match status" value="1"/>
</dbReference>
<evidence type="ECO:0000256" key="14">
    <source>
        <dbReference type="ARBA" id="ARBA00049255"/>
    </source>
</evidence>
<dbReference type="CDD" id="cd00769">
    <property type="entry name" value="PheRS_beta_core"/>
    <property type="match status" value="1"/>
</dbReference>
<dbReference type="SUPFAM" id="SSF55681">
    <property type="entry name" value="Class II aaRS and biotin synthetases"/>
    <property type="match status" value="1"/>
</dbReference>
<gene>
    <name evidence="15" type="primary">pheT</name>
    <name evidence="18" type="ORF">A2024_00875</name>
</gene>
<dbReference type="NCBIfam" id="TIGR00472">
    <property type="entry name" value="pheT_bact"/>
    <property type="match status" value="1"/>
</dbReference>
<dbReference type="GO" id="GO:0009328">
    <property type="term" value="C:phenylalanine-tRNA ligase complex"/>
    <property type="evidence" value="ECO:0007669"/>
    <property type="project" value="TreeGrafter"/>
</dbReference>
<protein>
    <recommendedName>
        <fullName evidence="15">Phenylalanine--tRNA ligase beta subunit</fullName>
        <ecNumber evidence="15">6.1.1.20</ecNumber>
    </recommendedName>
    <alternativeName>
        <fullName evidence="15">Phenylalanyl-tRNA synthetase beta subunit</fullName>
        <shortName evidence="15">PheRS</shortName>
    </alternativeName>
</protein>
<evidence type="ECO:0000256" key="3">
    <source>
        <dbReference type="ARBA" id="ARBA00011209"/>
    </source>
</evidence>
<dbReference type="SMART" id="SM00874">
    <property type="entry name" value="B5"/>
    <property type="match status" value="1"/>
</dbReference>
<comment type="caution">
    <text evidence="18">The sequence shown here is derived from an EMBL/GenBank/DDBJ whole genome shotgun (WGS) entry which is preliminary data.</text>
</comment>
<dbReference type="SMART" id="SM00873">
    <property type="entry name" value="B3_4"/>
    <property type="match status" value="1"/>
</dbReference>
<dbReference type="SUPFAM" id="SSF56037">
    <property type="entry name" value="PheT/TilS domain"/>
    <property type="match status" value="1"/>
</dbReference>
<evidence type="ECO:0000256" key="11">
    <source>
        <dbReference type="ARBA" id="ARBA00022884"/>
    </source>
</evidence>
<dbReference type="InterPro" id="IPR005147">
    <property type="entry name" value="tRNA_synthase_B5-dom"/>
</dbReference>
<keyword evidence="12 15" id="KW-0648">Protein biosynthesis</keyword>
<keyword evidence="9 15" id="KW-0067">ATP-binding</keyword>
<dbReference type="SUPFAM" id="SSF46955">
    <property type="entry name" value="Putative DNA-binding domain"/>
    <property type="match status" value="2"/>
</dbReference>
<reference evidence="18 19" key="1">
    <citation type="journal article" date="2016" name="Nat. Commun.">
        <title>Thousands of microbial genomes shed light on interconnected biogeochemical processes in an aquifer system.</title>
        <authorList>
            <person name="Anantharaman K."/>
            <person name="Brown C.T."/>
            <person name="Hug L.A."/>
            <person name="Sharon I."/>
            <person name="Castelle C.J."/>
            <person name="Probst A.J."/>
            <person name="Thomas B.C."/>
            <person name="Singh A."/>
            <person name="Wilkins M.J."/>
            <person name="Karaoz U."/>
            <person name="Brodie E.L."/>
            <person name="Williams K.H."/>
            <person name="Hubbard S.S."/>
            <person name="Banfield J.F."/>
        </authorList>
    </citation>
    <scope>NUCLEOTIDE SEQUENCE [LARGE SCALE GENOMIC DNA]</scope>
</reference>
<dbReference type="Gene3D" id="3.30.70.380">
    <property type="entry name" value="Ferrodoxin-fold anticodon-binding domain"/>
    <property type="match status" value="1"/>
</dbReference>
<keyword evidence="5" id="KW-0820">tRNA-binding</keyword>
<dbReference type="Pfam" id="PF03147">
    <property type="entry name" value="FDX-ACB"/>
    <property type="match status" value="1"/>
</dbReference>
<evidence type="ECO:0000256" key="12">
    <source>
        <dbReference type="ARBA" id="ARBA00022917"/>
    </source>
</evidence>
<keyword evidence="6 15" id="KW-0436">Ligase</keyword>
<dbReference type="EC" id="6.1.1.20" evidence="15"/>
<dbReference type="InterPro" id="IPR036690">
    <property type="entry name" value="Fdx_antiC-bd_sf"/>
</dbReference>
<dbReference type="GO" id="GO:0000287">
    <property type="term" value="F:magnesium ion binding"/>
    <property type="evidence" value="ECO:0007669"/>
    <property type="project" value="UniProtKB-UniRule"/>
</dbReference>
<dbReference type="GO" id="GO:0006432">
    <property type="term" value="P:phenylalanyl-tRNA aminoacylation"/>
    <property type="evidence" value="ECO:0007669"/>
    <property type="project" value="UniProtKB-UniRule"/>
</dbReference>
<dbReference type="HAMAP" id="MF_00283">
    <property type="entry name" value="Phe_tRNA_synth_beta1"/>
    <property type="match status" value="1"/>
</dbReference>
<dbReference type="GO" id="GO:0005524">
    <property type="term" value="F:ATP binding"/>
    <property type="evidence" value="ECO:0007669"/>
    <property type="project" value="UniProtKB-UniRule"/>
</dbReference>
<keyword evidence="7 15" id="KW-0479">Metal-binding</keyword>
<comment type="similarity">
    <text evidence="2 15">Belongs to the phenylalanyl-tRNA synthetase beta subunit family. Type 1 subfamily.</text>
</comment>
<evidence type="ECO:0000259" key="17">
    <source>
        <dbReference type="PROSITE" id="PS51483"/>
    </source>
</evidence>
<keyword evidence="11" id="KW-0694">RNA-binding</keyword>
<dbReference type="Gene3D" id="3.30.56.10">
    <property type="match status" value="2"/>
</dbReference>
<dbReference type="Pfam" id="PF03483">
    <property type="entry name" value="B3_4"/>
    <property type="match status" value="1"/>
</dbReference>
<dbReference type="InterPro" id="IPR045864">
    <property type="entry name" value="aa-tRNA-synth_II/BPL/LPL"/>
</dbReference>
<dbReference type="InterPro" id="IPR020825">
    <property type="entry name" value="Phe-tRNA_synthase-like_B3/B4"/>
</dbReference>
<keyword evidence="10 15" id="KW-0460">Magnesium</keyword>
<organism evidence="18 19">
    <name type="scientific">Candidatus Edwardsbacteria bacterium GWF2_54_11</name>
    <dbReference type="NCBI Taxonomy" id="1817851"/>
    <lineage>
        <taxon>Bacteria</taxon>
        <taxon>Candidatus Edwardsiibacteriota</taxon>
    </lineage>
</organism>
<dbReference type="PROSITE" id="PS51483">
    <property type="entry name" value="B5"/>
    <property type="match status" value="1"/>
</dbReference>
<comment type="catalytic activity">
    <reaction evidence="14 15">
        <text>tRNA(Phe) + L-phenylalanine + ATP = L-phenylalanyl-tRNA(Phe) + AMP + diphosphate + H(+)</text>
        <dbReference type="Rhea" id="RHEA:19413"/>
        <dbReference type="Rhea" id="RHEA-COMP:9668"/>
        <dbReference type="Rhea" id="RHEA-COMP:9699"/>
        <dbReference type="ChEBI" id="CHEBI:15378"/>
        <dbReference type="ChEBI" id="CHEBI:30616"/>
        <dbReference type="ChEBI" id="CHEBI:33019"/>
        <dbReference type="ChEBI" id="CHEBI:58095"/>
        <dbReference type="ChEBI" id="CHEBI:78442"/>
        <dbReference type="ChEBI" id="CHEBI:78531"/>
        <dbReference type="ChEBI" id="CHEBI:456215"/>
        <dbReference type="EC" id="6.1.1.20"/>
    </reaction>
</comment>
<proteinExistence type="inferred from homology"/>
<accession>A0A1F5R2Y1</accession>
<comment type="subunit">
    <text evidence="3 15">Tetramer of two alpha and two beta subunits.</text>
</comment>
<dbReference type="SUPFAM" id="SSF54991">
    <property type="entry name" value="Anticodon-binding domain of PheRS"/>
    <property type="match status" value="1"/>
</dbReference>
<comment type="cofactor">
    <cofactor evidence="15">
        <name>Mg(2+)</name>
        <dbReference type="ChEBI" id="CHEBI:18420"/>
    </cofactor>
    <text evidence="15">Binds 2 magnesium ions per tetramer.</text>
</comment>
<dbReference type="Gene3D" id="3.30.930.10">
    <property type="entry name" value="Bira Bifunctional Protein, Domain 2"/>
    <property type="match status" value="1"/>
</dbReference>
<dbReference type="InterPro" id="IPR045060">
    <property type="entry name" value="Phe-tRNA-ligase_IIc_bsu"/>
</dbReference>
<dbReference type="Pfam" id="PF03484">
    <property type="entry name" value="B5"/>
    <property type="match status" value="1"/>
</dbReference>
<evidence type="ECO:0000256" key="4">
    <source>
        <dbReference type="ARBA" id="ARBA00022490"/>
    </source>
</evidence>
<dbReference type="Proteomes" id="UP000177230">
    <property type="component" value="Unassembled WGS sequence"/>
</dbReference>
<evidence type="ECO:0000313" key="18">
    <source>
        <dbReference type="EMBL" id="OGF08815.1"/>
    </source>
</evidence>
<name>A0A1F5R2Y1_9BACT</name>
<keyword evidence="13 15" id="KW-0030">Aminoacyl-tRNA synthetase</keyword>
<evidence type="ECO:0000256" key="2">
    <source>
        <dbReference type="ARBA" id="ARBA00008653"/>
    </source>
</evidence>
<evidence type="ECO:0000256" key="8">
    <source>
        <dbReference type="ARBA" id="ARBA00022741"/>
    </source>
</evidence>
<dbReference type="InterPro" id="IPR041616">
    <property type="entry name" value="PheRS_beta_core"/>
</dbReference>
<feature type="domain" description="B5" evidence="17">
    <location>
        <begin position="290"/>
        <end position="365"/>
    </location>
</feature>
<dbReference type="InterPro" id="IPR005146">
    <property type="entry name" value="B3/B4_tRNA-bd"/>
</dbReference>
<dbReference type="GO" id="GO:0000049">
    <property type="term" value="F:tRNA binding"/>
    <property type="evidence" value="ECO:0007669"/>
    <property type="project" value="UniProtKB-KW"/>
</dbReference>
<dbReference type="PANTHER" id="PTHR10947">
    <property type="entry name" value="PHENYLALANYL-TRNA SYNTHETASE BETA CHAIN AND LEUCINE-RICH REPEAT-CONTAINING PROTEIN 47"/>
    <property type="match status" value="1"/>
</dbReference>
<dbReference type="Gene3D" id="3.50.40.10">
    <property type="entry name" value="Phenylalanyl-trna Synthetase, Chain B, domain 3"/>
    <property type="match status" value="1"/>
</dbReference>
<feature type="binding site" evidence="15">
    <location>
        <position position="349"/>
    </location>
    <ligand>
        <name>Mg(2+)</name>
        <dbReference type="ChEBI" id="CHEBI:18420"/>
        <note>shared with alpha subunit</note>
    </ligand>
</feature>
<dbReference type="InterPro" id="IPR005121">
    <property type="entry name" value="Fdx_antiC-bd"/>
</dbReference>
<evidence type="ECO:0000256" key="15">
    <source>
        <dbReference type="HAMAP-Rule" id="MF_00283"/>
    </source>
</evidence>
<dbReference type="AlphaFoldDB" id="A0A1F5R2Y1"/>
<dbReference type="FunFam" id="3.30.70.380:FF:000001">
    <property type="entry name" value="Phenylalanine--tRNA ligase beta subunit"/>
    <property type="match status" value="1"/>
</dbReference>
<feature type="binding site" evidence="15">
    <location>
        <position position="353"/>
    </location>
    <ligand>
        <name>Mg(2+)</name>
        <dbReference type="ChEBI" id="CHEBI:18420"/>
        <note>shared with alpha subunit</note>
    </ligand>
</feature>
<evidence type="ECO:0000256" key="9">
    <source>
        <dbReference type="ARBA" id="ARBA00022840"/>
    </source>
</evidence>
<feature type="domain" description="FDX-ACB" evidence="16">
    <location>
        <begin position="594"/>
        <end position="687"/>
    </location>
</feature>
<keyword evidence="4 15" id="KW-0963">Cytoplasm</keyword>
<keyword evidence="8 15" id="KW-0547">Nucleotide-binding</keyword>